<dbReference type="Pfam" id="PF12420">
    <property type="entry name" value="DUF3671"/>
    <property type="match status" value="1"/>
</dbReference>
<evidence type="ECO:0000313" key="3">
    <source>
        <dbReference type="Proteomes" id="UP000219813"/>
    </source>
</evidence>
<accession>A0A1D3JKA3</accession>
<dbReference type="KEGG" id="pmal:PMUG01_01011800"/>
<sequence length="285" mass="34218">MERKIMLLLLIKIYALVLLPWALHFKNDVSIFIKSQYENYNLGKKLENRRYRTLSKYKQDMYVHNTCLKEDIKNYVSNEKKDVTDIEKKVTTQKEKLNTVSSMIERGHKQYIKNKSCMFETKKYFHMEKKIFKELDYIDFLNNNKTISNKIFRKLVLKKYRVRFVLPLFFVLCLLASIILDFSCGVGLIQGFIELLKHPFVGWLRPLHKALKESSLSFLFESLKGLDETKKKLVDGGLHKFYVTSFLCYMIYLIPFLILTFTLIFMVVYYHKKVKKYQKIKFRKR</sequence>
<dbReference type="GeneID" id="39866270"/>
<feature type="transmembrane region" description="Helical" evidence="1">
    <location>
        <begin position="249"/>
        <end position="270"/>
    </location>
</feature>
<evidence type="ECO:0000313" key="2">
    <source>
        <dbReference type="EMBL" id="SBT86831.1"/>
    </source>
</evidence>
<protein>
    <submittedName>
        <fullName evidence="2">Fam-l protein</fullName>
    </submittedName>
</protein>
<keyword evidence="1" id="KW-1133">Transmembrane helix</keyword>
<proteinExistence type="predicted"/>
<dbReference type="Proteomes" id="UP000219813">
    <property type="component" value="Chromosome 1"/>
</dbReference>
<name>A0A1D3JKA3_PLAMA</name>
<keyword evidence="3" id="KW-1185">Reference proteome</keyword>
<organism evidence="2 3">
    <name type="scientific">Plasmodium malariae</name>
    <dbReference type="NCBI Taxonomy" id="5858"/>
    <lineage>
        <taxon>Eukaryota</taxon>
        <taxon>Sar</taxon>
        <taxon>Alveolata</taxon>
        <taxon>Apicomplexa</taxon>
        <taxon>Aconoidasida</taxon>
        <taxon>Haemosporida</taxon>
        <taxon>Plasmodiidae</taxon>
        <taxon>Plasmodium</taxon>
        <taxon>Plasmodium (Plasmodium)</taxon>
    </lineage>
</organism>
<dbReference type="VEuPathDB" id="PlasmoDB:PmUG01_01011800"/>
<keyword evidence="1" id="KW-0812">Transmembrane</keyword>
<dbReference type="AlphaFoldDB" id="A0A1D3JKA3"/>
<keyword evidence="1" id="KW-0472">Membrane</keyword>
<reference evidence="2 3" key="1">
    <citation type="submission" date="2016-06" db="EMBL/GenBank/DDBJ databases">
        <authorList>
            <consortium name="Pathogen Informatics"/>
        </authorList>
    </citation>
    <scope>NUCLEOTIDE SEQUENCE [LARGE SCALE GENOMIC DNA]</scope>
</reference>
<gene>
    <name evidence="2" type="primary">PmUG01_01011800</name>
    <name evidence="2" type="ORF">PMUG01_01011800</name>
</gene>
<dbReference type="RefSeq" id="XP_028859926.1">
    <property type="nucleotide sequence ID" value="XM_029007410.1"/>
</dbReference>
<evidence type="ECO:0000256" key="1">
    <source>
        <dbReference type="SAM" id="Phobius"/>
    </source>
</evidence>
<feature type="transmembrane region" description="Helical" evidence="1">
    <location>
        <begin position="164"/>
        <end position="193"/>
    </location>
</feature>
<dbReference type="EMBL" id="LT594622">
    <property type="protein sequence ID" value="SBT86831.1"/>
    <property type="molecule type" value="Genomic_DNA"/>
</dbReference>
<dbReference type="InterPro" id="IPR022139">
    <property type="entry name" value="Fam-L/Fam-M-like_plasmodium"/>
</dbReference>
<feature type="transmembrane region" description="Helical" evidence="1">
    <location>
        <begin position="6"/>
        <end position="25"/>
    </location>
</feature>